<proteinExistence type="predicted"/>
<name>A0A166BA91_9AGAM</name>
<sequence length="95" mass="10359">MITKHATPVPLPPSQAWGAVLVPGPSQSGNDDQVAMRCAVIGVEERERVHAKRDGGRGGEPEMRILVDMHANSEELRKGPSPIGSWVRNFFRSTT</sequence>
<dbReference type="Proteomes" id="UP000076798">
    <property type="component" value="Unassembled WGS sequence"/>
</dbReference>
<evidence type="ECO:0000313" key="2">
    <source>
        <dbReference type="Proteomes" id="UP000076798"/>
    </source>
</evidence>
<organism evidence="1 2">
    <name type="scientific">Sistotremastrum suecicum HHB10207 ss-3</name>
    <dbReference type="NCBI Taxonomy" id="1314776"/>
    <lineage>
        <taxon>Eukaryota</taxon>
        <taxon>Fungi</taxon>
        <taxon>Dikarya</taxon>
        <taxon>Basidiomycota</taxon>
        <taxon>Agaricomycotina</taxon>
        <taxon>Agaricomycetes</taxon>
        <taxon>Sistotremastrales</taxon>
        <taxon>Sistotremastraceae</taxon>
        <taxon>Sistotremastrum</taxon>
    </lineage>
</organism>
<gene>
    <name evidence="1" type="ORF">SISSUDRAFT_1050271</name>
</gene>
<protein>
    <submittedName>
        <fullName evidence="1">Uncharacterized protein</fullName>
    </submittedName>
</protein>
<keyword evidence="2" id="KW-1185">Reference proteome</keyword>
<dbReference type="EMBL" id="KV428115">
    <property type="protein sequence ID" value="KZT36155.1"/>
    <property type="molecule type" value="Genomic_DNA"/>
</dbReference>
<accession>A0A166BA91</accession>
<reference evidence="1 2" key="1">
    <citation type="journal article" date="2016" name="Mol. Biol. Evol.">
        <title>Comparative Genomics of Early-Diverging Mushroom-Forming Fungi Provides Insights into the Origins of Lignocellulose Decay Capabilities.</title>
        <authorList>
            <person name="Nagy L.G."/>
            <person name="Riley R."/>
            <person name="Tritt A."/>
            <person name="Adam C."/>
            <person name="Daum C."/>
            <person name="Floudas D."/>
            <person name="Sun H."/>
            <person name="Yadav J.S."/>
            <person name="Pangilinan J."/>
            <person name="Larsson K.H."/>
            <person name="Matsuura K."/>
            <person name="Barry K."/>
            <person name="Labutti K."/>
            <person name="Kuo R."/>
            <person name="Ohm R.A."/>
            <person name="Bhattacharya S.S."/>
            <person name="Shirouzu T."/>
            <person name="Yoshinaga Y."/>
            <person name="Martin F.M."/>
            <person name="Grigoriev I.V."/>
            <person name="Hibbett D.S."/>
        </authorList>
    </citation>
    <scope>NUCLEOTIDE SEQUENCE [LARGE SCALE GENOMIC DNA]</scope>
    <source>
        <strain evidence="1 2">HHB10207 ss-3</strain>
    </source>
</reference>
<evidence type="ECO:0000313" key="1">
    <source>
        <dbReference type="EMBL" id="KZT36155.1"/>
    </source>
</evidence>
<dbReference type="AlphaFoldDB" id="A0A166BA91"/>